<evidence type="ECO:0000313" key="4">
    <source>
        <dbReference type="EMBL" id="GGO80053.1"/>
    </source>
</evidence>
<dbReference type="InterPro" id="IPR003959">
    <property type="entry name" value="ATPase_AAA_core"/>
</dbReference>
<dbReference type="AlphaFoldDB" id="A0A918DRH4"/>
<dbReference type="SUPFAM" id="SSF52540">
    <property type="entry name" value="P-loop containing nucleoside triphosphate hydrolases"/>
    <property type="match status" value="1"/>
</dbReference>
<accession>A0A918DRH4</accession>
<dbReference type="Gene3D" id="3.40.50.300">
    <property type="entry name" value="P-loop containing nucleotide triphosphate hydrolases"/>
    <property type="match status" value="1"/>
</dbReference>
<dbReference type="PANTHER" id="PTHR43335:SF4">
    <property type="entry name" value="ABC TRANSPORTER, ATP-BINDING PROTEIN"/>
    <property type="match status" value="1"/>
</dbReference>
<evidence type="ECO:0000259" key="3">
    <source>
        <dbReference type="Pfam" id="PF13304"/>
    </source>
</evidence>
<name>A0A918DRH4_9ACTN</name>
<evidence type="ECO:0000256" key="2">
    <source>
        <dbReference type="ARBA" id="ARBA00022448"/>
    </source>
</evidence>
<keyword evidence="2" id="KW-0813">Transport</keyword>
<evidence type="ECO:0000256" key="1">
    <source>
        <dbReference type="ARBA" id="ARBA00005417"/>
    </source>
</evidence>
<dbReference type="EMBL" id="BMNH01000030">
    <property type="protein sequence ID" value="GGO80053.1"/>
    <property type="molecule type" value="Genomic_DNA"/>
</dbReference>
<dbReference type="RefSeq" id="WP_225263978.1">
    <property type="nucleotide sequence ID" value="NZ_BMNH01000030.1"/>
</dbReference>
<dbReference type="PANTHER" id="PTHR43335">
    <property type="entry name" value="ABC TRANSPORTER, ATP-BINDING PROTEIN"/>
    <property type="match status" value="1"/>
</dbReference>
<organism evidence="4 5">
    <name type="scientific">Nonomuraea cavernae</name>
    <dbReference type="NCBI Taxonomy" id="2045107"/>
    <lineage>
        <taxon>Bacteria</taxon>
        <taxon>Bacillati</taxon>
        <taxon>Actinomycetota</taxon>
        <taxon>Actinomycetes</taxon>
        <taxon>Streptosporangiales</taxon>
        <taxon>Streptosporangiaceae</taxon>
        <taxon>Nonomuraea</taxon>
    </lineage>
</organism>
<protein>
    <recommendedName>
        <fullName evidence="3">ATPase AAA-type core domain-containing protein</fullName>
    </recommendedName>
</protein>
<sequence>MRQRLGIAAALLGDPPVLMLDEPVNGLDPEGIVWMRGLLRSLAGEGRALLVSSHLMSEVEDTADHLVVVGRGRVIADTSVADLIAAASRGRVTLRTPARSAAMSALGQAGATPAVTDRDTLVVSGLPAERIVAVLNANAVPFSEVAAHRVTLEQAYLDLTGDAVEYRGAAR</sequence>
<proteinExistence type="inferred from homology"/>
<feature type="domain" description="ATPase AAA-type core" evidence="3">
    <location>
        <begin position="3"/>
        <end position="57"/>
    </location>
</feature>
<keyword evidence="5" id="KW-1185">Reference proteome</keyword>
<dbReference type="GO" id="GO:0016887">
    <property type="term" value="F:ATP hydrolysis activity"/>
    <property type="evidence" value="ECO:0007669"/>
    <property type="project" value="InterPro"/>
</dbReference>
<gene>
    <name evidence="4" type="ORF">GCM10012289_65800</name>
</gene>
<dbReference type="Proteomes" id="UP000646523">
    <property type="component" value="Unassembled WGS sequence"/>
</dbReference>
<reference evidence="4" key="2">
    <citation type="submission" date="2020-09" db="EMBL/GenBank/DDBJ databases">
        <authorList>
            <person name="Sun Q."/>
            <person name="Zhou Y."/>
        </authorList>
    </citation>
    <scope>NUCLEOTIDE SEQUENCE</scope>
    <source>
        <strain evidence="4">CGMCC 4.7368</strain>
    </source>
</reference>
<dbReference type="InterPro" id="IPR027417">
    <property type="entry name" value="P-loop_NTPase"/>
</dbReference>
<comment type="similarity">
    <text evidence="1">Belongs to the ABC transporter superfamily.</text>
</comment>
<dbReference type="Pfam" id="PF13304">
    <property type="entry name" value="AAA_21"/>
    <property type="match status" value="1"/>
</dbReference>
<reference evidence="4" key="1">
    <citation type="journal article" date="2014" name="Int. J. Syst. Evol. Microbiol.">
        <title>Complete genome sequence of Corynebacterium casei LMG S-19264T (=DSM 44701T), isolated from a smear-ripened cheese.</title>
        <authorList>
            <consortium name="US DOE Joint Genome Institute (JGI-PGF)"/>
            <person name="Walter F."/>
            <person name="Albersmeier A."/>
            <person name="Kalinowski J."/>
            <person name="Ruckert C."/>
        </authorList>
    </citation>
    <scope>NUCLEOTIDE SEQUENCE</scope>
    <source>
        <strain evidence="4">CGMCC 4.7368</strain>
    </source>
</reference>
<comment type="caution">
    <text evidence="4">The sequence shown here is derived from an EMBL/GenBank/DDBJ whole genome shotgun (WGS) entry which is preliminary data.</text>
</comment>
<evidence type="ECO:0000313" key="5">
    <source>
        <dbReference type="Proteomes" id="UP000646523"/>
    </source>
</evidence>
<dbReference type="GO" id="GO:0005524">
    <property type="term" value="F:ATP binding"/>
    <property type="evidence" value="ECO:0007669"/>
    <property type="project" value="InterPro"/>
</dbReference>